<feature type="transmembrane region" description="Helical" evidence="6">
    <location>
        <begin position="154"/>
        <end position="174"/>
    </location>
</feature>
<feature type="transmembrane region" description="Helical" evidence="6">
    <location>
        <begin position="186"/>
        <end position="208"/>
    </location>
</feature>
<evidence type="ECO:0000313" key="8">
    <source>
        <dbReference type="Proteomes" id="UP000603352"/>
    </source>
</evidence>
<keyword evidence="5 6" id="KW-0472">Membrane</keyword>
<accession>A0ABQ1ILI7</accession>
<reference evidence="8" key="1">
    <citation type="journal article" date="2019" name="Int. J. Syst. Evol. Microbiol.">
        <title>The Global Catalogue of Microorganisms (GCM) 10K type strain sequencing project: providing services to taxonomists for standard genome sequencing and annotation.</title>
        <authorList>
            <consortium name="The Broad Institute Genomics Platform"/>
            <consortium name="The Broad Institute Genome Sequencing Center for Infectious Disease"/>
            <person name="Wu L."/>
            <person name="Ma J."/>
        </authorList>
    </citation>
    <scope>NUCLEOTIDE SEQUENCE [LARGE SCALE GENOMIC DNA]</scope>
    <source>
        <strain evidence="8">CGMCC 1.10188</strain>
    </source>
</reference>
<dbReference type="EMBL" id="BMDZ01000030">
    <property type="protein sequence ID" value="GGB44043.1"/>
    <property type="molecule type" value="Genomic_DNA"/>
</dbReference>
<evidence type="ECO:0000256" key="4">
    <source>
        <dbReference type="ARBA" id="ARBA00022989"/>
    </source>
</evidence>
<dbReference type="Pfam" id="PF01810">
    <property type="entry name" value="LysE"/>
    <property type="match status" value="1"/>
</dbReference>
<dbReference type="InterPro" id="IPR001123">
    <property type="entry name" value="LeuE-type"/>
</dbReference>
<evidence type="ECO:0000256" key="6">
    <source>
        <dbReference type="SAM" id="Phobius"/>
    </source>
</evidence>
<sequence>MTPDTATGMALGPAIEGFALGAALIIAIGAQNAFVLRQGLIRAHVLPIVAFCALADAALIVAGALGLGSLISGHERVLGVVSLAGAGFLVTYGMMAARRAWKPGQLLPSEAPAAPLLRTLATVAAVTLLNPHVYLDTVVLLGSISGRHPMPDRLWFVGGAALASITWFSALGYGARLLVPVFRRPAAWRVLDGIIALVMWLIGAKLIADGIRLLG</sequence>
<evidence type="ECO:0000256" key="3">
    <source>
        <dbReference type="ARBA" id="ARBA00022692"/>
    </source>
</evidence>
<keyword evidence="2" id="KW-1003">Cell membrane</keyword>
<dbReference type="PANTHER" id="PTHR30086">
    <property type="entry name" value="ARGININE EXPORTER PROTEIN ARGO"/>
    <property type="match status" value="1"/>
</dbReference>
<protein>
    <submittedName>
        <fullName evidence="7">Amino-acid transporter</fullName>
    </submittedName>
</protein>
<proteinExistence type="predicted"/>
<comment type="caution">
    <text evidence="7">The sequence shown here is derived from an EMBL/GenBank/DDBJ whole genome shotgun (WGS) entry which is preliminary data.</text>
</comment>
<evidence type="ECO:0000256" key="1">
    <source>
        <dbReference type="ARBA" id="ARBA00004651"/>
    </source>
</evidence>
<evidence type="ECO:0000256" key="2">
    <source>
        <dbReference type="ARBA" id="ARBA00022475"/>
    </source>
</evidence>
<keyword evidence="8" id="KW-1185">Reference proteome</keyword>
<feature type="transmembrane region" description="Helical" evidence="6">
    <location>
        <begin position="77"/>
        <end position="95"/>
    </location>
</feature>
<comment type="subcellular location">
    <subcellularLocation>
        <location evidence="1">Cell membrane</location>
        <topology evidence="1">Multi-pass membrane protein</topology>
    </subcellularLocation>
</comment>
<name>A0ABQ1ILI7_9PROT</name>
<dbReference type="PANTHER" id="PTHR30086:SF20">
    <property type="entry name" value="ARGININE EXPORTER PROTEIN ARGO-RELATED"/>
    <property type="match status" value="1"/>
</dbReference>
<keyword evidence="3 6" id="KW-0812">Transmembrane</keyword>
<gene>
    <name evidence="7" type="ORF">GCM10011505_26710</name>
</gene>
<feature type="transmembrane region" description="Helical" evidence="6">
    <location>
        <begin position="48"/>
        <end position="71"/>
    </location>
</feature>
<evidence type="ECO:0000313" key="7">
    <source>
        <dbReference type="EMBL" id="GGB44043.1"/>
    </source>
</evidence>
<dbReference type="Proteomes" id="UP000603352">
    <property type="component" value="Unassembled WGS sequence"/>
</dbReference>
<evidence type="ECO:0000256" key="5">
    <source>
        <dbReference type="ARBA" id="ARBA00023136"/>
    </source>
</evidence>
<feature type="transmembrane region" description="Helical" evidence="6">
    <location>
        <begin position="18"/>
        <end position="36"/>
    </location>
</feature>
<keyword evidence="4 6" id="KW-1133">Transmembrane helix</keyword>
<organism evidence="7 8">
    <name type="scientific">Tistrella bauzanensis</name>
    <dbReference type="NCBI Taxonomy" id="657419"/>
    <lineage>
        <taxon>Bacteria</taxon>
        <taxon>Pseudomonadati</taxon>
        <taxon>Pseudomonadota</taxon>
        <taxon>Alphaproteobacteria</taxon>
        <taxon>Geminicoccales</taxon>
        <taxon>Geminicoccaceae</taxon>
        <taxon>Tistrella</taxon>
    </lineage>
</organism>
<dbReference type="RefSeq" id="WP_188578636.1">
    <property type="nucleotide sequence ID" value="NZ_BMDZ01000030.1"/>
</dbReference>